<sequence>MTISTAQKNLRYKQNVRQKCMVCQDVNSKNAQHRGNVT</sequence>
<name>A0A0A8YB80_ARUDO</name>
<dbReference type="AlphaFoldDB" id="A0A0A8YB80"/>
<proteinExistence type="predicted"/>
<protein>
    <submittedName>
        <fullName evidence="1">Uncharacterized protein</fullName>
    </submittedName>
</protein>
<evidence type="ECO:0000313" key="1">
    <source>
        <dbReference type="EMBL" id="JAD22700.1"/>
    </source>
</evidence>
<organism evidence="1">
    <name type="scientific">Arundo donax</name>
    <name type="common">Giant reed</name>
    <name type="synonym">Donax arundinaceus</name>
    <dbReference type="NCBI Taxonomy" id="35708"/>
    <lineage>
        <taxon>Eukaryota</taxon>
        <taxon>Viridiplantae</taxon>
        <taxon>Streptophyta</taxon>
        <taxon>Embryophyta</taxon>
        <taxon>Tracheophyta</taxon>
        <taxon>Spermatophyta</taxon>
        <taxon>Magnoliopsida</taxon>
        <taxon>Liliopsida</taxon>
        <taxon>Poales</taxon>
        <taxon>Poaceae</taxon>
        <taxon>PACMAD clade</taxon>
        <taxon>Arundinoideae</taxon>
        <taxon>Arundineae</taxon>
        <taxon>Arundo</taxon>
    </lineage>
</organism>
<reference evidence="1" key="2">
    <citation type="journal article" date="2015" name="Data Brief">
        <title>Shoot transcriptome of the giant reed, Arundo donax.</title>
        <authorList>
            <person name="Barrero R.A."/>
            <person name="Guerrero F.D."/>
            <person name="Moolhuijzen P."/>
            <person name="Goolsby J.A."/>
            <person name="Tidwell J."/>
            <person name="Bellgard S.E."/>
            <person name="Bellgard M.I."/>
        </authorList>
    </citation>
    <scope>NUCLEOTIDE SEQUENCE</scope>
    <source>
        <tissue evidence="1">Shoot tissue taken approximately 20 cm above the soil surface</tissue>
    </source>
</reference>
<reference evidence="1" key="1">
    <citation type="submission" date="2014-09" db="EMBL/GenBank/DDBJ databases">
        <authorList>
            <person name="Magalhaes I.L.F."/>
            <person name="Oliveira U."/>
            <person name="Santos F.R."/>
            <person name="Vidigal T.H.D.A."/>
            <person name="Brescovit A.D."/>
            <person name="Santos A.J."/>
        </authorList>
    </citation>
    <scope>NUCLEOTIDE SEQUENCE</scope>
    <source>
        <tissue evidence="1">Shoot tissue taken approximately 20 cm above the soil surface</tissue>
    </source>
</reference>
<dbReference type="EMBL" id="GBRH01275195">
    <property type="protein sequence ID" value="JAD22700.1"/>
    <property type="molecule type" value="Transcribed_RNA"/>
</dbReference>
<accession>A0A0A8YB80</accession>